<keyword evidence="2" id="KW-0238">DNA-binding</keyword>
<keyword evidence="1" id="KW-0805">Transcription regulation</keyword>
<dbReference type="SMART" id="SM00421">
    <property type="entry name" value="HTH_LUXR"/>
    <property type="match status" value="1"/>
</dbReference>
<proteinExistence type="predicted"/>
<sequence>MTIARLACLNDYILRIYANAAEMDAQRFSRFAIEELCSIVGANMAWWGAFALPRSELEVRGSVKCGLPATWDAEWQAARRDDFISDTILGIRNRAVHVLSKDIPADNRLWVMAETFDIEQALAVAVDLGDRSGHMFVSLYRNTGRNSYTEDDRIAAELLVPHLLGAWRINLDGQVRGVSDDSRGKIARAFVDVHDRIVQTDSAFPIIVAALFPTWHGDRLPFALGDAARYSIEHGGSWVNGPRFAARASPAGWLRLIEVRRRSLIDRLTPRQHEIATLVAQGASYKEIAQRTQLTPSTVRTYIRDVYGLLGVNNKAALAMLIGEPGQHLTV</sequence>
<evidence type="ECO:0000313" key="6">
    <source>
        <dbReference type="Proteomes" id="UP000072867"/>
    </source>
</evidence>
<dbReference type="Gene3D" id="1.10.10.10">
    <property type="entry name" value="Winged helix-like DNA-binding domain superfamily/Winged helix DNA-binding domain"/>
    <property type="match status" value="1"/>
</dbReference>
<dbReference type="InterPro" id="IPR036388">
    <property type="entry name" value="WH-like_DNA-bd_sf"/>
</dbReference>
<dbReference type="PRINTS" id="PR00038">
    <property type="entry name" value="HTHLUXR"/>
</dbReference>
<dbReference type="EMBL" id="LDTD01000014">
    <property type="protein sequence ID" value="KTT73819.1"/>
    <property type="molecule type" value="Genomic_DNA"/>
</dbReference>
<dbReference type="AlphaFoldDB" id="A0A147I5C3"/>
<dbReference type="InterPro" id="IPR039420">
    <property type="entry name" value="WalR-like"/>
</dbReference>
<evidence type="ECO:0000313" key="5">
    <source>
        <dbReference type="EMBL" id="KTT73819.1"/>
    </source>
</evidence>
<dbReference type="PATRIC" id="fig|33051.3.peg.768"/>
<dbReference type="PROSITE" id="PS50043">
    <property type="entry name" value="HTH_LUXR_2"/>
    <property type="match status" value="1"/>
</dbReference>
<dbReference type="PANTHER" id="PTHR43214">
    <property type="entry name" value="TWO-COMPONENT RESPONSE REGULATOR"/>
    <property type="match status" value="1"/>
</dbReference>
<evidence type="ECO:0000256" key="3">
    <source>
        <dbReference type="ARBA" id="ARBA00023163"/>
    </source>
</evidence>
<accession>A0A147I5C3</accession>
<organism evidence="5 6">
    <name type="scientific">Sphingomonas sanguinis</name>
    <dbReference type="NCBI Taxonomy" id="33051"/>
    <lineage>
        <taxon>Bacteria</taxon>
        <taxon>Pseudomonadati</taxon>
        <taxon>Pseudomonadota</taxon>
        <taxon>Alphaproteobacteria</taxon>
        <taxon>Sphingomonadales</taxon>
        <taxon>Sphingomonadaceae</taxon>
        <taxon>Sphingomonas</taxon>
    </lineage>
</organism>
<dbReference type="Proteomes" id="UP000072867">
    <property type="component" value="Unassembled WGS sequence"/>
</dbReference>
<keyword evidence="3" id="KW-0804">Transcription</keyword>
<evidence type="ECO:0000256" key="2">
    <source>
        <dbReference type="ARBA" id="ARBA00023125"/>
    </source>
</evidence>
<dbReference type="CDD" id="cd06170">
    <property type="entry name" value="LuxR_C_like"/>
    <property type="match status" value="1"/>
</dbReference>
<reference evidence="5 6" key="1">
    <citation type="journal article" date="2016" name="Front. Microbiol.">
        <title>Genomic Resource of Rice Seed Associated Bacteria.</title>
        <authorList>
            <person name="Midha S."/>
            <person name="Bansal K."/>
            <person name="Sharma S."/>
            <person name="Kumar N."/>
            <person name="Patil P.P."/>
            <person name="Chaudhry V."/>
            <person name="Patil P.B."/>
        </authorList>
    </citation>
    <scope>NUCLEOTIDE SEQUENCE [LARGE SCALE GENOMIC DNA]</scope>
    <source>
        <strain evidence="5 6">NS319</strain>
    </source>
</reference>
<dbReference type="Pfam" id="PF00196">
    <property type="entry name" value="GerE"/>
    <property type="match status" value="1"/>
</dbReference>
<evidence type="ECO:0000256" key="1">
    <source>
        <dbReference type="ARBA" id="ARBA00023015"/>
    </source>
</evidence>
<feature type="domain" description="HTH luxR-type" evidence="4">
    <location>
        <begin position="261"/>
        <end position="326"/>
    </location>
</feature>
<dbReference type="GO" id="GO:0006355">
    <property type="term" value="P:regulation of DNA-templated transcription"/>
    <property type="evidence" value="ECO:0007669"/>
    <property type="project" value="InterPro"/>
</dbReference>
<gene>
    <name evidence="5" type="ORF">NS319_02630</name>
</gene>
<dbReference type="SUPFAM" id="SSF46894">
    <property type="entry name" value="C-terminal effector domain of the bipartite response regulators"/>
    <property type="match status" value="1"/>
</dbReference>
<comment type="caution">
    <text evidence="5">The sequence shown here is derived from an EMBL/GenBank/DDBJ whole genome shotgun (WGS) entry which is preliminary data.</text>
</comment>
<name>A0A147I5C3_9SPHN</name>
<dbReference type="PANTHER" id="PTHR43214:SF41">
    <property type="entry name" value="NITRATE_NITRITE RESPONSE REGULATOR PROTEIN NARP"/>
    <property type="match status" value="1"/>
</dbReference>
<dbReference type="InterPro" id="IPR000792">
    <property type="entry name" value="Tscrpt_reg_LuxR_C"/>
</dbReference>
<evidence type="ECO:0000259" key="4">
    <source>
        <dbReference type="PROSITE" id="PS50043"/>
    </source>
</evidence>
<dbReference type="GO" id="GO:0003677">
    <property type="term" value="F:DNA binding"/>
    <property type="evidence" value="ECO:0007669"/>
    <property type="project" value="UniProtKB-KW"/>
</dbReference>
<protein>
    <recommendedName>
        <fullName evidence="4">HTH luxR-type domain-containing protein</fullName>
    </recommendedName>
</protein>
<dbReference type="InterPro" id="IPR016032">
    <property type="entry name" value="Sig_transdc_resp-reg_C-effctor"/>
</dbReference>